<dbReference type="EMBL" id="JANPWB010000008">
    <property type="protein sequence ID" value="KAJ1163471.1"/>
    <property type="molecule type" value="Genomic_DNA"/>
</dbReference>
<organism evidence="1 2">
    <name type="scientific">Pleurodeles waltl</name>
    <name type="common">Iberian ribbed newt</name>
    <dbReference type="NCBI Taxonomy" id="8319"/>
    <lineage>
        <taxon>Eukaryota</taxon>
        <taxon>Metazoa</taxon>
        <taxon>Chordata</taxon>
        <taxon>Craniata</taxon>
        <taxon>Vertebrata</taxon>
        <taxon>Euteleostomi</taxon>
        <taxon>Amphibia</taxon>
        <taxon>Batrachia</taxon>
        <taxon>Caudata</taxon>
        <taxon>Salamandroidea</taxon>
        <taxon>Salamandridae</taxon>
        <taxon>Pleurodelinae</taxon>
        <taxon>Pleurodeles</taxon>
    </lineage>
</organism>
<proteinExistence type="predicted"/>
<dbReference type="AlphaFoldDB" id="A0AAV7SHC0"/>
<accession>A0AAV7SHC0</accession>
<sequence length="171" mass="18005">MLADIRRSLVNLSVHPVGPPVQLPPQSQVLAPTIGSSTEQVQVAPASPVTSQDPTAQASLAVYQIITNINTASAPSPPTTPWANDSLQNSVLELKRQVEALPAARNVPPLQVSTVTPAPGSLTQAIPLEKEQSKITKLGNIPAKNITSAEGAGLERYCQGRGSLLHMWPLT</sequence>
<gene>
    <name evidence="1" type="ORF">NDU88_003929</name>
</gene>
<evidence type="ECO:0000313" key="2">
    <source>
        <dbReference type="Proteomes" id="UP001066276"/>
    </source>
</evidence>
<keyword evidence="2" id="KW-1185">Reference proteome</keyword>
<evidence type="ECO:0000313" key="1">
    <source>
        <dbReference type="EMBL" id="KAJ1163471.1"/>
    </source>
</evidence>
<evidence type="ECO:0008006" key="3">
    <source>
        <dbReference type="Google" id="ProtNLM"/>
    </source>
</evidence>
<protein>
    <recommendedName>
        <fullName evidence="3">WW domain containing adaptor with coiled-coil</fullName>
    </recommendedName>
</protein>
<name>A0AAV7SHC0_PLEWA</name>
<dbReference type="Proteomes" id="UP001066276">
    <property type="component" value="Chromosome 4_2"/>
</dbReference>
<comment type="caution">
    <text evidence="1">The sequence shown here is derived from an EMBL/GenBank/DDBJ whole genome shotgun (WGS) entry which is preliminary data.</text>
</comment>
<reference evidence="1" key="1">
    <citation type="journal article" date="2022" name="bioRxiv">
        <title>Sequencing and chromosome-scale assembly of the giantPleurodeles waltlgenome.</title>
        <authorList>
            <person name="Brown T."/>
            <person name="Elewa A."/>
            <person name="Iarovenko S."/>
            <person name="Subramanian E."/>
            <person name="Araus A.J."/>
            <person name="Petzold A."/>
            <person name="Susuki M."/>
            <person name="Suzuki K.-i.T."/>
            <person name="Hayashi T."/>
            <person name="Toyoda A."/>
            <person name="Oliveira C."/>
            <person name="Osipova E."/>
            <person name="Leigh N.D."/>
            <person name="Simon A."/>
            <person name="Yun M.H."/>
        </authorList>
    </citation>
    <scope>NUCLEOTIDE SEQUENCE</scope>
    <source>
        <strain evidence="1">20211129_DDA</strain>
        <tissue evidence="1">Liver</tissue>
    </source>
</reference>